<evidence type="ECO:0000313" key="2">
    <source>
        <dbReference type="Proteomes" id="UP000321523"/>
    </source>
</evidence>
<accession>A0A512DXQ8</accession>
<gene>
    <name evidence="1" type="ORF">SAE02_51080</name>
</gene>
<proteinExistence type="predicted"/>
<evidence type="ECO:0000313" key="1">
    <source>
        <dbReference type="EMBL" id="GEO40960.1"/>
    </source>
</evidence>
<dbReference type="RefSeq" id="WP_244619642.1">
    <property type="nucleotide sequence ID" value="NZ_BJYZ01000024.1"/>
</dbReference>
<reference evidence="1 2" key="1">
    <citation type="submission" date="2019-07" db="EMBL/GenBank/DDBJ databases">
        <title>Whole genome shotgun sequence of Skermanella aerolata NBRC 106429.</title>
        <authorList>
            <person name="Hosoyama A."/>
            <person name="Uohara A."/>
            <person name="Ohji S."/>
            <person name="Ichikawa N."/>
        </authorList>
    </citation>
    <scope>NUCLEOTIDE SEQUENCE [LARGE SCALE GENOMIC DNA]</scope>
    <source>
        <strain evidence="1 2">NBRC 106429</strain>
    </source>
</reference>
<comment type="caution">
    <text evidence="1">The sequence shown here is derived from an EMBL/GenBank/DDBJ whole genome shotgun (WGS) entry which is preliminary data.</text>
</comment>
<sequence>MNARSARWERVIREFVGKGRAFRSVWGVLREQYFQNAIQLGGLYVDVSNDTVVVTKPKVEILPIEVSGLVHVRDIAHFRQTAERYWRATIYANHLVPSLAPLLPMISASPGRLQPGLQSACNYMIELMCRDEFRQTEDWLRDGPASPPEIAVAVLGGVPADLRPQTGDGGWREAVIACREARGAGFHADVGWRNKRVMDYLRMMKFRQNSS</sequence>
<protein>
    <submittedName>
        <fullName evidence="1">Uncharacterized protein</fullName>
    </submittedName>
</protein>
<name>A0A512DXQ8_9PROT</name>
<dbReference type="Proteomes" id="UP000321523">
    <property type="component" value="Unassembled WGS sequence"/>
</dbReference>
<organism evidence="1 2">
    <name type="scientific">Skermanella aerolata</name>
    <dbReference type="NCBI Taxonomy" id="393310"/>
    <lineage>
        <taxon>Bacteria</taxon>
        <taxon>Pseudomonadati</taxon>
        <taxon>Pseudomonadota</taxon>
        <taxon>Alphaproteobacteria</taxon>
        <taxon>Rhodospirillales</taxon>
        <taxon>Azospirillaceae</taxon>
        <taxon>Skermanella</taxon>
    </lineage>
</organism>
<dbReference type="EMBL" id="BJYZ01000024">
    <property type="protein sequence ID" value="GEO40960.1"/>
    <property type="molecule type" value="Genomic_DNA"/>
</dbReference>
<dbReference type="AlphaFoldDB" id="A0A512DXQ8"/>
<keyword evidence="2" id="KW-1185">Reference proteome</keyword>